<proteinExistence type="predicted"/>
<organism evidence="1">
    <name type="scientific">gut metagenome</name>
    <dbReference type="NCBI Taxonomy" id="749906"/>
    <lineage>
        <taxon>unclassified sequences</taxon>
        <taxon>metagenomes</taxon>
        <taxon>organismal metagenomes</taxon>
    </lineage>
</organism>
<dbReference type="EMBL" id="AMCI01005036">
    <property type="protein sequence ID" value="EJW96924.1"/>
    <property type="molecule type" value="Genomic_DNA"/>
</dbReference>
<comment type="caution">
    <text evidence="1">The sequence shown here is derived from an EMBL/GenBank/DDBJ whole genome shotgun (WGS) entry which is preliminary data.</text>
</comment>
<sequence length="90" mass="10458">MFTYFASRCLKEVYFVCYLHLLFEHIDTFLCPYEFSFVGSLRDLPCCVSDSALCPHPINFMNESLSELFKSCLVFYIPTPAFCFDGSCYI</sequence>
<gene>
    <name evidence="1" type="ORF">EVA_14970</name>
</gene>
<evidence type="ECO:0000313" key="1">
    <source>
        <dbReference type="EMBL" id="EJW96924.1"/>
    </source>
</evidence>
<dbReference type="AlphaFoldDB" id="J9GBZ2"/>
<reference evidence="1" key="1">
    <citation type="journal article" date="2012" name="PLoS ONE">
        <title>Gene sets for utilization of primary and secondary nutrition supplies in the distal gut of endangered iberian lynx.</title>
        <authorList>
            <person name="Alcaide M."/>
            <person name="Messina E."/>
            <person name="Richter M."/>
            <person name="Bargiela R."/>
            <person name="Peplies J."/>
            <person name="Huws S.A."/>
            <person name="Newbold C.J."/>
            <person name="Golyshin P.N."/>
            <person name="Simon M.A."/>
            <person name="Lopez G."/>
            <person name="Yakimov M.M."/>
            <person name="Ferrer M."/>
        </authorList>
    </citation>
    <scope>NUCLEOTIDE SEQUENCE</scope>
</reference>
<protein>
    <submittedName>
        <fullName evidence="1">Uncharacterized protein</fullName>
    </submittedName>
</protein>
<accession>J9GBZ2</accession>
<name>J9GBZ2_9ZZZZ</name>